<organism evidence="2 3">
    <name type="scientific">Piromyces finnis</name>
    <dbReference type="NCBI Taxonomy" id="1754191"/>
    <lineage>
        <taxon>Eukaryota</taxon>
        <taxon>Fungi</taxon>
        <taxon>Fungi incertae sedis</taxon>
        <taxon>Chytridiomycota</taxon>
        <taxon>Chytridiomycota incertae sedis</taxon>
        <taxon>Neocallimastigomycetes</taxon>
        <taxon>Neocallimastigales</taxon>
        <taxon>Neocallimastigaceae</taxon>
        <taxon>Piromyces</taxon>
    </lineage>
</organism>
<comment type="caution">
    <text evidence="2">The sequence shown here is derived from an EMBL/GenBank/DDBJ whole genome shotgun (WGS) entry which is preliminary data.</text>
</comment>
<evidence type="ECO:0000313" key="3">
    <source>
        <dbReference type="Proteomes" id="UP000193719"/>
    </source>
</evidence>
<dbReference type="Proteomes" id="UP000193719">
    <property type="component" value="Unassembled WGS sequence"/>
</dbReference>
<proteinExistence type="predicted"/>
<feature type="region of interest" description="Disordered" evidence="1">
    <location>
        <begin position="104"/>
        <end position="123"/>
    </location>
</feature>
<keyword evidence="3" id="KW-1185">Reference proteome</keyword>
<gene>
    <name evidence="2" type="ORF">BCR36DRAFT_581553</name>
</gene>
<dbReference type="OrthoDB" id="2151424at2759"/>
<dbReference type="EMBL" id="MCFH01000010">
    <property type="protein sequence ID" value="ORX54672.1"/>
    <property type="molecule type" value="Genomic_DNA"/>
</dbReference>
<accession>A0A1Y1VFX4</accession>
<reference evidence="2 3" key="1">
    <citation type="submission" date="2016-08" db="EMBL/GenBank/DDBJ databases">
        <title>Genomes of anaerobic fungi encode conserved fungal cellulosomes for biomass hydrolysis.</title>
        <authorList>
            <consortium name="DOE Joint Genome Institute"/>
            <person name="Haitjema C.H."/>
            <person name="Gilmore S.P."/>
            <person name="Henske J.K."/>
            <person name="Solomon K.V."/>
            <person name="De Groot R."/>
            <person name="Kuo A."/>
            <person name="Mondo S.J."/>
            <person name="Salamov A.A."/>
            <person name="Labutti K."/>
            <person name="Zhao Z."/>
            <person name="Chiniquy J."/>
            <person name="Barry K."/>
            <person name="Brewer H.M."/>
            <person name="Purvine S.O."/>
            <person name="Wright A.T."/>
            <person name="Boxma B."/>
            <person name="Van Alen T."/>
            <person name="Hackstein J.H."/>
            <person name="Baker S.E."/>
            <person name="Grigoriev I.V."/>
            <person name="O'Malley M.A."/>
        </authorList>
    </citation>
    <scope>NUCLEOTIDE SEQUENCE [LARGE SCALE GENOMIC DNA]</scope>
    <source>
        <strain evidence="3">finn</strain>
    </source>
</reference>
<protein>
    <submittedName>
        <fullName evidence="2">Uncharacterized protein</fullName>
    </submittedName>
</protein>
<name>A0A1Y1VFX4_9FUNG</name>
<feature type="compositionally biased region" description="Polar residues" evidence="1">
    <location>
        <begin position="281"/>
        <end position="294"/>
    </location>
</feature>
<evidence type="ECO:0000313" key="2">
    <source>
        <dbReference type="EMBL" id="ORX54672.1"/>
    </source>
</evidence>
<feature type="compositionally biased region" description="Acidic residues" evidence="1">
    <location>
        <begin position="140"/>
        <end position="151"/>
    </location>
</feature>
<feature type="region of interest" description="Disordered" evidence="1">
    <location>
        <begin position="250"/>
        <end position="294"/>
    </location>
</feature>
<feature type="region of interest" description="Disordered" evidence="1">
    <location>
        <begin position="140"/>
        <end position="163"/>
    </location>
</feature>
<reference evidence="2 3" key="2">
    <citation type="submission" date="2016-08" db="EMBL/GenBank/DDBJ databases">
        <title>Pervasive Adenine N6-methylation of Active Genes in Fungi.</title>
        <authorList>
            <consortium name="DOE Joint Genome Institute"/>
            <person name="Mondo S.J."/>
            <person name="Dannebaum R.O."/>
            <person name="Kuo R.C."/>
            <person name="Labutti K."/>
            <person name="Haridas S."/>
            <person name="Kuo A."/>
            <person name="Salamov A."/>
            <person name="Ahrendt S.R."/>
            <person name="Lipzen A."/>
            <person name="Sullivan W."/>
            <person name="Andreopoulos W.B."/>
            <person name="Clum A."/>
            <person name="Lindquist E."/>
            <person name="Daum C."/>
            <person name="Ramamoorthy G.K."/>
            <person name="Gryganskyi A."/>
            <person name="Culley D."/>
            <person name="Magnuson J.K."/>
            <person name="James T.Y."/>
            <person name="O'Malley M.A."/>
            <person name="Stajich J.E."/>
            <person name="Spatafora J.W."/>
            <person name="Visel A."/>
            <person name="Grigoriev I.V."/>
        </authorList>
    </citation>
    <scope>NUCLEOTIDE SEQUENCE [LARGE SCALE GENOMIC DNA]</scope>
    <source>
        <strain evidence="3">finn</strain>
    </source>
</reference>
<sequence length="329" mass="37469">MTKTGNSADLINNLLLNLDNLIINKENNDLENIKEVGNSIQDQLESLKNETEKITSQYTQNNIKSKSKKIPPPIITGKYRKRSQFQTIDDMLLELNNASIQTYGGNKTPKSGKGRKIPDSFIDPRRYSDPYKYTILSTLDETEGGEEEEDNLNNPQTPKTSIPYYSRKKEYKNINGGYMIQYSSPNTPRGLRNRSYSQPERYSSATKNILSSSQFESSLYSMKPNSGKTSMEYLNRIKNSVNNEKMNKNSDVLVKPPRTSSMSNYGNYKKTMNKTEEYSGSDISDSDQSLEPNYYSYNSGEVHLSEKKGYLALENKSSFHSDITLVNEE</sequence>
<dbReference type="AlphaFoldDB" id="A0A1Y1VFX4"/>
<evidence type="ECO:0000256" key="1">
    <source>
        <dbReference type="SAM" id="MobiDB-lite"/>
    </source>
</evidence>